<organism evidence="1 3">
    <name type="scientific">Sulfodiicoccus acidiphilus</name>
    <dbReference type="NCBI Taxonomy" id="1670455"/>
    <lineage>
        <taxon>Archaea</taxon>
        <taxon>Thermoproteota</taxon>
        <taxon>Thermoprotei</taxon>
        <taxon>Sulfolobales</taxon>
        <taxon>Sulfolobaceae</taxon>
        <taxon>Sulfodiicoccus</taxon>
    </lineage>
</organism>
<evidence type="ECO:0000313" key="3">
    <source>
        <dbReference type="Proteomes" id="UP000276741"/>
    </source>
</evidence>
<evidence type="ECO:0000313" key="1">
    <source>
        <dbReference type="EMBL" id="BBD73328.1"/>
    </source>
</evidence>
<gene>
    <name evidence="2" type="ORF">GCM10007116_03620</name>
    <name evidence="1" type="ORF">HS1genome_1717</name>
</gene>
<sequence>MEFLKVYFDVKTYRPDEEAMKDEGVIAVGYLEDRGGDLSREDVKVIAKWDLKWEEVVVRTFYSYLKGLLGKKVELVGFNVLRFDVPLLTLRGVELGVGTLRELTAIWNSFMVRDLMQVLLAANGWRYRGLKFSNVARAAGMDVEDHGAETAEAFERGRYDLIERWLVDDVYALWRLDRSRAVEKMIRNYVERGVRLDP</sequence>
<dbReference type="OrthoDB" id="350025at2157"/>
<dbReference type="RefSeq" id="WP_126450467.1">
    <property type="nucleotide sequence ID" value="NZ_AP018553.1"/>
</dbReference>
<protein>
    <submittedName>
        <fullName evidence="1">Uncharacterized protein</fullName>
    </submittedName>
</protein>
<proteinExistence type="predicted"/>
<reference evidence="3" key="2">
    <citation type="submission" date="2018-04" db="EMBL/GenBank/DDBJ databases">
        <title>Complete genome sequence of Sulfodiicoccus acidiphilus strain HS-1.</title>
        <authorList>
            <person name="Sakai H.D."/>
            <person name="Kurosawa N."/>
        </authorList>
    </citation>
    <scope>NUCLEOTIDE SEQUENCE [LARGE SCALE GENOMIC DNA]</scope>
    <source>
        <strain evidence="3">HS-1</strain>
    </source>
</reference>
<dbReference type="Proteomes" id="UP000276741">
    <property type="component" value="Chromosome"/>
</dbReference>
<reference evidence="2" key="1">
    <citation type="journal article" date="2014" name="Int. J. Syst. Evol. Microbiol.">
        <title>Complete genome sequence of Corynebacterium casei LMG S-19264T (=DSM 44701T), isolated from a smear-ripened cheese.</title>
        <authorList>
            <consortium name="US DOE Joint Genome Institute (JGI-PGF)"/>
            <person name="Walter F."/>
            <person name="Albersmeier A."/>
            <person name="Kalinowski J."/>
            <person name="Ruckert C."/>
        </authorList>
    </citation>
    <scope>NUCLEOTIDE SEQUENCE</scope>
    <source>
        <strain evidence="2">JCM 31740</strain>
    </source>
</reference>
<keyword evidence="3" id="KW-1185">Reference proteome</keyword>
<accession>A0A348B576</accession>
<dbReference type="EMBL" id="BMQS01000003">
    <property type="protein sequence ID" value="GGT89071.1"/>
    <property type="molecule type" value="Genomic_DNA"/>
</dbReference>
<evidence type="ECO:0000313" key="2">
    <source>
        <dbReference type="EMBL" id="GGT89071.1"/>
    </source>
</evidence>
<reference evidence="2" key="4">
    <citation type="submission" date="2020-09" db="EMBL/GenBank/DDBJ databases">
        <authorList>
            <person name="Sun Q."/>
            <person name="Ohkuma M."/>
        </authorList>
    </citation>
    <scope>NUCLEOTIDE SEQUENCE</scope>
    <source>
        <strain evidence="2">JCM 31740</strain>
    </source>
</reference>
<reference evidence="1" key="3">
    <citation type="journal article" date="2019" name="BMC Res. Notes">
        <title>Complete genome sequence of the Sulfodiicoccus acidiphilus strain HS-1T, the first crenarchaeon that lacks polB3, isolated from an acidic hot spring in Ohwaku-dani, Hakone, Japan.</title>
        <authorList>
            <person name="Sakai H.D."/>
            <person name="Kurosawa N."/>
        </authorList>
    </citation>
    <scope>NUCLEOTIDE SEQUENCE</scope>
    <source>
        <strain evidence="1">HS-1</strain>
    </source>
</reference>
<dbReference type="EMBL" id="AP018553">
    <property type="protein sequence ID" value="BBD73328.1"/>
    <property type="molecule type" value="Genomic_DNA"/>
</dbReference>
<dbReference type="AlphaFoldDB" id="A0A348B576"/>
<dbReference type="Proteomes" id="UP000616143">
    <property type="component" value="Unassembled WGS sequence"/>
</dbReference>
<dbReference type="SUPFAM" id="SSF53098">
    <property type="entry name" value="Ribonuclease H-like"/>
    <property type="match status" value="1"/>
</dbReference>
<name>A0A348B576_9CREN</name>
<dbReference type="InterPro" id="IPR012337">
    <property type="entry name" value="RNaseH-like_sf"/>
</dbReference>
<dbReference type="GeneID" id="38667202"/>
<dbReference type="KEGG" id="sacd:HS1genome_1717"/>